<feature type="chain" id="PRO_5045521626" evidence="2">
    <location>
        <begin position="20"/>
        <end position="135"/>
    </location>
</feature>
<keyword evidence="1" id="KW-0472">Membrane</keyword>
<accession>A0ABS6ASG9</accession>
<feature type="transmembrane region" description="Helical" evidence="1">
    <location>
        <begin position="41"/>
        <end position="57"/>
    </location>
</feature>
<comment type="caution">
    <text evidence="3">The sequence shown here is derived from an EMBL/GenBank/DDBJ whole genome shotgun (WGS) entry which is preliminary data.</text>
</comment>
<name>A0ABS6ASG9_9NOCA</name>
<evidence type="ECO:0000313" key="4">
    <source>
        <dbReference type="Proteomes" id="UP000733379"/>
    </source>
</evidence>
<keyword evidence="4" id="KW-1185">Reference proteome</keyword>
<dbReference type="EMBL" id="JAHKNI010000001">
    <property type="protein sequence ID" value="MBU3060481.1"/>
    <property type="molecule type" value="Genomic_DNA"/>
</dbReference>
<gene>
    <name evidence="3" type="ORF">KO481_02960</name>
</gene>
<dbReference type="Proteomes" id="UP000733379">
    <property type="component" value="Unassembled WGS sequence"/>
</dbReference>
<feature type="signal peptide" evidence="2">
    <location>
        <begin position="1"/>
        <end position="19"/>
    </location>
</feature>
<proteinExistence type="predicted"/>
<evidence type="ECO:0000256" key="1">
    <source>
        <dbReference type="SAM" id="Phobius"/>
    </source>
</evidence>
<organism evidence="3 4">
    <name type="scientific">Nocardia albiluteola</name>
    <dbReference type="NCBI Taxonomy" id="2842303"/>
    <lineage>
        <taxon>Bacteria</taxon>
        <taxon>Bacillati</taxon>
        <taxon>Actinomycetota</taxon>
        <taxon>Actinomycetes</taxon>
        <taxon>Mycobacteriales</taxon>
        <taxon>Nocardiaceae</taxon>
        <taxon>Nocardia</taxon>
    </lineage>
</organism>
<evidence type="ECO:0000256" key="2">
    <source>
        <dbReference type="SAM" id="SignalP"/>
    </source>
</evidence>
<sequence length="135" mass="13900">MLRPAGQALAWLAALSALAAALSCAADLHHAGNDTLVVQAWRMYGLFLCAGLFAVLARRPDGNGAIWALTIANKLALTVTAIYFLGKGGVAEAGKTVAWDGGLTLTLIAAFLLCALGARARQEPAAANTRHVSST</sequence>
<keyword evidence="1" id="KW-0812">Transmembrane</keyword>
<dbReference type="RefSeq" id="WP_215915342.1">
    <property type="nucleotide sequence ID" value="NZ_JAHKNI010000001.1"/>
</dbReference>
<feature type="transmembrane region" description="Helical" evidence="1">
    <location>
        <begin position="97"/>
        <end position="118"/>
    </location>
</feature>
<feature type="transmembrane region" description="Helical" evidence="1">
    <location>
        <begin position="64"/>
        <end position="85"/>
    </location>
</feature>
<reference evidence="3 4" key="1">
    <citation type="submission" date="2021-06" db="EMBL/GenBank/DDBJ databases">
        <title>Actinomycetes sequencing.</title>
        <authorList>
            <person name="Shan Q."/>
        </authorList>
    </citation>
    <scope>NUCLEOTIDE SEQUENCE [LARGE SCALE GENOMIC DNA]</scope>
    <source>
        <strain evidence="3 4">NEAU-G5</strain>
    </source>
</reference>
<protein>
    <submittedName>
        <fullName evidence="3">Uncharacterized protein</fullName>
    </submittedName>
</protein>
<evidence type="ECO:0000313" key="3">
    <source>
        <dbReference type="EMBL" id="MBU3060481.1"/>
    </source>
</evidence>
<dbReference type="PROSITE" id="PS51257">
    <property type="entry name" value="PROKAR_LIPOPROTEIN"/>
    <property type="match status" value="1"/>
</dbReference>
<keyword evidence="1" id="KW-1133">Transmembrane helix</keyword>
<keyword evidence="2" id="KW-0732">Signal</keyword>